<dbReference type="OrthoDB" id="428822at2759"/>
<keyword evidence="6 9" id="KW-0648">Protein biosynthesis</keyword>
<reference evidence="12" key="1">
    <citation type="submission" date="2020-01" db="EMBL/GenBank/DDBJ databases">
        <title>Genome Sequencing of Three Apophysomyces-Like Fungal Strains Confirms a Novel Fungal Genus in the Mucoromycota with divergent Burkholderia-like Endosymbiotic Bacteria.</title>
        <authorList>
            <person name="Stajich J.E."/>
            <person name="Macias A.M."/>
            <person name="Carter-House D."/>
            <person name="Lovett B."/>
            <person name="Kasson L.R."/>
            <person name="Berry K."/>
            <person name="Grigoriev I."/>
            <person name="Chang Y."/>
            <person name="Spatafora J."/>
            <person name="Kasson M.T."/>
        </authorList>
    </citation>
    <scope>NUCLEOTIDE SEQUENCE</scope>
    <source>
        <strain evidence="12">NRRL A-21654</strain>
    </source>
</reference>
<evidence type="ECO:0000256" key="2">
    <source>
        <dbReference type="ARBA" id="ARBA00012835"/>
    </source>
</evidence>
<dbReference type="GO" id="GO:0005524">
    <property type="term" value="F:ATP binding"/>
    <property type="evidence" value="ECO:0007669"/>
    <property type="project" value="UniProtKB-KW"/>
</dbReference>
<dbReference type="PANTHER" id="PTHR43311:SF2">
    <property type="entry name" value="GLUTAMATE--TRNA LIGASE, MITOCHONDRIAL-RELATED"/>
    <property type="match status" value="1"/>
</dbReference>
<evidence type="ECO:0000313" key="13">
    <source>
        <dbReference type="Proteomes" id="UP000605846"/>
    </source>
</evidence>
<dbReference type="GO" id="GO:0005739">
    <property type="term" value="C:mitochondrion"/>
    <property type="evidence" value="ECO:0007669"/>
    <property type="project" value="TreeGrafter"/>
</dbReference>
<dbReference type="PANTHER" id="PTHR43311">
    <property type="entry name" value="GLUTAMATE--TRNA LIGASE"/>
    <property type="match status" value="1"/>
</dbReference>
<dbReference type="InterPro" id="IPR004527">
    <property type="entry name" value="Glu-tRNA-ligase_bac/mito"/>
</dbReference>
<dbReference type="AlphaFoldDB" id="A0A8H7EQ22"/>
<dbReference type="PROSITE" id="PS00178">
    <property type="entry name" value="AA_TRNA_LIGASE_I"/>
    <property type="match status" value="1"/>
</dbReference>
<protein>
    <recommendedName>
        <fullName evidence="2">glutamate--tRNA ligase</fullName>
        <ecNumber evidence="2">6.1.1.17</ecNumber>
    </recommendedName>
    <alternativeName>
        <fullName evidence="8">Glutamyl-tRNA synthetase</fullName>
    </alternativeName>
</protein>
<evidence type="ECO:0000313" key="12">
    <source>
        <dbReference type="EMBL" id="KAF7726470.1"/>
    </source>
</evidence>
<evidence type="ECO:0000256" key="4">
    <source>
        <dbReference type="ARBA" id="ARBA00022741"/>
    </source>
</evidence>
<evidence type="ECO:0000256" key="6">
    <source>
        <dbReference type="ARBA" id="ARBA00022917"/>
    </source>
</evidence>
<evidence type="ECO:0000256" key="9">
    <source>
        <dbReference type="RuleBase" id="RU363037"/>
    </source>
</evidence>
<dbReference type="EMBL" id="JABAYA010000078">
    <property type="protein sequence ID" value="KAF7726470.1"/>
    <property type="molecule type" value="Genomic_DNA"/>
</dbReference>
<dbReference type="InterPro" id="IPR049940">
    <property type="entry name" value="GluQ/Sye"/>
</dbReference>
<keyword evidence="5 9" id="KW-0067">ATP-binding</keyword>
<dbReference type="GO" id="GO:0000049">
    <property type="term" value="F:tRNA binding"/>
    <property type="evidence" value="ECO:0007669"/>
    <property type="project" value="InterPro"/>
</dbReference>
<dbReference type="Pfam" id="PF00749">
    <property type="entry name" value="tRNA-synt_1c"/>
    <property type="match status" value="1"/>
</dbReference>
<dbReference type="CDD" id="cd00808">
    <property type="entry name" value="GluRS_core"/>
    <property type="match status" value="1"/>
</dbReference>
<dbReference type="SUPFAM" id="SSF52374">
    <property type="entry name" value="Nucleotidylyl transferase"/>
    <property type="match status" value="1"/>
</dbReference>
<dbReference type="InterPro" id="IPR045462">
    <property type="entry name" value="aa-tRNA-synth_I_cd-bd"/>
</dbReference>
<evidence type="ECO:0000259" key="11">
    <source>
        <dbReference type="Pfam" id="PF19269"/>
    </source>
</evidence>
<keyword evidence="3 9" id="KW-0436">Ligase</keyword>
<dbReference type="GO" id="GO:0004818">
    <property type="term" value="F:glutamate-tRNA ligase activity"/>
    <property type="evidence" value="ECO:0007669"/>
    <property type="project" value="UniProtKB-EC"/>
</dbReference>
<dbReference type="InterPro" id="IPR014729">
    <property type="entry name" value="Rossmann-like_a/b/a_fold"/>
</dbReference>
<sequence>MHSTSIAPSHVQTPVRVRFAPSPTGYLHLGGLRTALFNYLLARKHGGQFILRIEDTDQNGHAYRCFCTPERLKHVREIGQKTGRLVAYDKHCAYLTEEEIQQQLDKKIPYTIRLNTPEGFTQVKDMVYGNVQFSNKTLDDTILIKSDGYPTYHLANVVDDHLMNITHVLRGEEWMPSTPKHIILYQALGWTPPQFVHLPLLMNADRTKLSKRSGDVHVEQYIAKGYLPEALNNFVALLGWNTQSENEIFTSEELIKAFDLGHINKSNAIVDIGKLDWINKQHILKRAQTAEGLQSLVDILIPYVEEKFETSLKGSSNALRLERNYLTQVVDTIKDRIRNIRDIPDLCSYYFIEPNYASSEAIALKKKLNTRAMDLLSQGEVQKQLMELEPFDAPTIKQYIHALAEANEVKPNHVMMSLRYAVTGSRVGAGVAETMQVLGLATCSNRIMEAFPRK</sequence>
<dbReference type="HAMAP" id="MF_00022">
    <property type="entry name" value="Glu_tRNA_synth_type1"/>
    <property type="match status" value="1"/>
</dbReference>
<feature type="domain" description="Aminoacyl-tRNA synthetase class I anticodon-binding" evidence="11">
    <location>
        <begin position="304"/>
        <end position="450"/>
    </location>
</feature>
<name>A0A8H7EQ22_9FUNG</name>
<evidence type="ECO:0000259" key="10">
    <source>
        <dbReference type="Pfam" id="PF00749"/>
    </source>
</evidence>
<dbReference type="InterPro" id="IPR008925">
    <property type="entry name" value="aa_tRNA-synth_I_cd-bd_sf"/>
</dbReference>
<dbReference type="NCBIfam" id="TIGR00464">
    <property type="entry name" value="gltX_bact"/>
    <property type="match status" value="1"/>
</dbReference>
<keyword evidence="4 9" id="KW-0547">Nucleotide-binding</keyword>
<evidence type="ECO:0000256" key="8">
    <source>
        <dbReference type="ARBA" id="ARBA00030865"/>
    </source>
</evidence>
<dbReference type="InterPro" id="IPR020058">
    <property type="entry name" value="Glu/Gln-tRNA-synth_Ib_cat-dom"/>
</dbReference>
<dbReference type="SUPFAM" id="SSF48163">
    <property type="entry name" value="An anticodon-binding domain of class I aminoacyl-tRNA synthetases"/>
    <property type="match status" value="1"/>
</dbReference>
<comment type="caution">
    <text evidence="12">The sequence shown here is derived from an EMBL/GenBank/DDBJ whole genome shotgun (WGS) entry which is preliminary data.</text>
</comment>
<evidence type="ECO:0000256" key="3">
    <source>
        <dbReference type="ARBA" id="ARBA00022598"/>
    </source>
</evidence>
<proteinExistence type="inferred from homology"/>
<dbReference type="Gene3D" id="1.10.10.350">
    <property type="match status" value="1"/>
</dbReference>
<dbReference type="Gene3D" id="3.40.50.620">
    <property type="entry name" value="HUPs"/>
    <property type="match status" value="2"/>
</dbReference>
<dbReference type="Proteomes" id="UP000605846">
    <property type="component" value="Unassembled WGS sequence"/>
</dbReference>
<dbReference type="Pfam" id="PF19269">
    <property type="entry name" value="Anticodon_2"/>
    <property type="match status" value="1"/>
</dbReference>
<dbReference type="InterPro" id="IPR033910">
    <property type="entry name" value="GluRS_core"/>
</dbReference>
<dbReference type="InterPro" id="IPR001412">
    <property type="entry name" value="aa-tRNA-synth_I_CS"/>
</dbReference>
<dbReference type="PRINTS" id="PR00987">
    <property type="entry name" value="TRNASYNTHGLU"/>
</dbReference>
<evidence type="ECO:0000256" key="7">
    <source>
        <dbReference type="ARBA" id="ARBA00023146"/>
    </source>
</evidence>
<dbReference type="EC" id="6.1.1.17" evidence="2"/>
<evidence type="ECO:0000256" key="1">
    <source>
        <dbReference type="ARBA" id="ARBA00007894"/>
    </source>
</evidence>
<dbReference type="GO" id="GO:0008270">
    <property type="term" value="F:zinc ion binding"/>
    <property type="evidence" value="ECO:0007669"/>
    <property type="project" value="InterPro"/>
</dbReference>
<keyword evidence="7 9" id="KW-0030">Aminoacyl-tRNA synthetase</keyword>
<accession>A0A8H7EQ22</accession>
<evidence type="ECO:0000256" key="5">
    <source>
        <dbReference type="ARBA" id="ARBA00022840"/>
    </source>
</evidence>
<gene>
    <name evidence="12" type="primary">EARS2</name>
    <name evidence="12" type="ORF">EC973_008705</name>
</gene>
<organism evidence="12 13">
    <name type="scientific">Apophysomyces ossiformis</name>
    <dbReference type="NCBI Taxonomy" id="679940"/>
    <lineage>
        <taxon>Eukaryota</taxon>
        <taxon>Fungi</taxon>
        <taxon>Fungi incertae sedis</taxon>
        <taxon>Mucoromycota</taxon>
        <taxon>Mucoromycotina</taxon>
        <taxon>Mucoromycetes</taxon>
        <taxon>Mucorales</taxon>
        <taxon>Mucorineae</taxon>
        <taxon>Mucoraceae</taxon>
        <taxon>Apophysomyces</taxon>
    </lineage>
</organism>
<dbReference type="InterPro" id="IPR020751">
    <property type="entry name" value="aa-tRNA-synth_I_codon-bd_sub2"/>
</dbReference>
<comment type="similarity">
    <text evidence="1">Belongs to the class-I aminoacyl-tRNA synthetase family. Glutamate--tRNA ligase type 1 subfamily.</text>
</comment>
<keyword evidence="13" id="KW-1185">Reference proteome</keyword>
<feature type="domain" description="Glutamyl/glutaminyl-tRNA synthetase class Ib catalytic" evidence="10">
    <location>
        <begin position="58"/>
        <end position="277"/>
    </location>
</feature>
<dbReference type="GO" id="GO:0006424">
    <property type="term" value="P:glutamyl-tRNA aminoacylation"/>
    <property type="evidence" value="ECO:0007669"/>
    <property type="project" value="InterPro"/>
</dbReference>
<dbReference type="InterPro" id="IPR000924">
    <property type="entry name" value="Glu/Gln-tRNA-synth"/>
</dbReference>